<name>X1PYB2_9ZZZZ</name>
<sequence>MKNATLTKSAFRPRARIMLQLGDQLIKNESIALLELIKNSYDADANHVHVTMEKINDITKGSIIIEDD</sequence>
<accession>X1PYB2</accession>
<reference evidence="1" key="1">
    <citation type="journal article" date="2014" name="Front. Microbiol.">
        <title>High frequency of phylogenetically diverse reductive dehalogenase-homologous genes in deep subseafloor sedimentary metagenomes.</title>
        <authorList>
            <person name="Kawai M."/>
            <person name="Futagami T."/>
            <person name="Toyoda A."/>
            <person name="Takaki Y."/>
            <person name="Nishi S."/>
            <person name="Hori S."/>
            <person name="Arai W."/>
            <person name="Tsubouchi T."/>
            <person name="Morono Y."/>
            <person name="Uchiyama I."/>
            <person name="Ito T."/>
            <person name="Fujiyama A."/>
            <person name="Inagaki F."/>
            <person name="Takami H."/>
        </authorList>
    </citation>
    <scope>NUCLEOTIDE SEQUENCE</scope>
    <source>
        <strain evidence="1">Expedition CK06-06</strain>
    </source>
</reference>
<evidence type="ECO:0008006" key="2">
    <source>
        <dbReference type="Google" id="ProtNLM"/>
    </source>
</evidence>
<dbReference type="SUPFAM" id="SSF55874">
    <property type="entry name" value="ATPase domain of HSP90 chaperone/DNA topoisomerase II/histidine kinase"/>
    <property type="match status" value="1"/>
</dbReference>
<dbReference type="AlphaFoldDB" id="X1PYB2"/>
<dbReference type="Gene3D" id="3.30.565.10">
    <property type="entry name" value="Histidine kinase-like ATPase, C-terminal domain"/>
    <property type="match status" value="1"/>
</dbReference>
<organism evidence="1">
    <name type="scientific">marine sediment metagenome</name>
    <dbReference type="NCBI Taxonomy" id="412755"/>
    <lineage>
        <taxon>unclassified sequences</taxon>
        <taxon>metagenomes</taxon>
        <taxon>ecological metagenomes</taxon>
    </lineage>
</organism>
<comment type="caution">
    <text evidence="1">The sequence shown here is derived from an EMBL/GenBank/DDBJ whole genome shotgun (WGS) entry which is preliminary data.</text>
</comment>
<evidence type="ECO:0000313" key="1">
    <source>
        <dbReference type="EMBL" id="GAI43850.1"/>
    </source>
</evidence>
<gene>
    <name evidence="1" type="ORF">S06H3_43094</name>
</gene>
<dbReference type="InterPro" id="IPR036890">
    <property type="entry name" value="HATPase_C_sf"/>
</dbReference>
<dbReference type="EMBL" id="BARV01026694">
    <property type="protein sequence ID" value="GAI43850.1"/>
    <property type="molecule type" value="Genomic_DNA"/>
</dbReference>
<protein>
    <recommendedName>
        <fullName evidence="2">Histidine kinase/HSP90-like ATPase domain-containing protein</fullName>
    </recommendedName>
</protein>
<feature type="non-terminal residue" evidence="1">
    <location>
        <position position="68"/>
    </location>
</feature>
<proteinExistence type="predicted"/>
<dbReference type="Pfam" id="PF13589">
    <property type="entry name" value="HATPase_c_3"/>
    <property type="match status" value="1"/>
</dbReference>